<evidence type="ECO:0000313" key="6">
    <source>
        <dbReference type="EMBL" id="OQR98769.1"/>
    </source>
</evidence>
<keyword evidence="4" id="KW-0732">Signal</keyword>
<evidence type="ECO:0000256" key="1">
    <source>
        <dbReference type="ARBA" id="ARBA00022690"/>
    </source>
</evidence>
<dbReference type="EMBL" id="JNBS01001842">
    <property type="protein sequence ID" value="OQR98769.1"/>
    <property type="molecule type" value="Genomic_DNA"/>
</dbReference>
<dbReference type="Gene3D" id="3.30.60.30">
    <property type="match status" value="2"/>
</dbReference>
<dbReference type="STRING" id="74557.A0A1V9ZL98"/>
<feature type="chain" id="PRO_5013094029" description="Kazal-like domain-containing protein" evidence="4">
    <location>
        <begin position="19"/>
        <end position="186"/>
    </location>
</feature>
<evidence type="ECO:0000256" key="2">
    <source>
        <dbReference type="ARBA" id="ARBA00022900"/>
    </source>
</evidence>
<evidence type="ECO:0000313" key="7">
    <source>
        <dbReference type="Proteomes" id="UP000243217"/>
    </source>
</evidence>
<proteinExistence type="predicted"/>
<evidence type="ECO:0000256" key="3">
    <source>
        <dbReference type="ARBA" id="ARBA00023157"/>
    </source>
</evidence>
<dbReference type="SUPFAM" id="SSF100895">
    <property type="entry name" value="Kazal-type serine protease inhibitors"/>
    <property type="match status" value="2"/>
</dbReference>
<dbReference type="OrthoDB" id="60813at2759"/>
<comment type="caution">
    <text evidence="6">The sequence shown here is derived from an EMBL/GenBank/DDBJ whole genome shotgun (WGS) entry which is preliminary data.</text>
</comment>
<dbReference type="PROSITE" id="PS51465">
    <property type="entry name" value="KAZAL_2"/>
    <property type="match status" value="2"/>
</dbReference>
<dbReference type="CDD" id="cd00104">
    <property type="entry name" value="KAZAL_FS"/>
    <property type="match status" value="2"/>
</dbReference>
<gene>
    <name evidence="6" type="ORF">THRCLA_06676</name>
</gene>
<keyword evidence="7" id="KW-1185">Reference proteome</keyword>
<feature type="domain" description="Kazal-like" evidence="5">
    <location>
        <begin position="17"/>
        <end position="57"/>
    </location>
</feature>
<keyword evidence="3" id="KW-1015">Disulfide bond</keyword>
<dbReference type="InterPro" id="IPR050653">
    <property type="entry name" value="Prot_Inhib_GrowthFact_Antg"/>
</dbReference>
<feature type="signal peptide" evidence="4">
    <location>
        <begin position="1"/>
        <end position="18"/>
    </location>
</feature>
<name>A0A1V9ZL98_9STRA</name>
<evidence type="ECO:0000256" key="4">
    <source>
        <dbReference type="SAM" id="SignalP"/>
    </source>
</evidence>
<dbReference type="Pfam" id="PF07648">
    <property type="entry name" value="Kazal_2"/>
    <property type="match status" value="2"/>
</dbReference>
<accession>A0A1V9ZL98</accession>
<dbReference type="PANTHER" id="PTHR10913:SF45">
    <property type="entry name" value="FOLLISTATIN, ISOFORM A-RELATED"/>
    <property type="match status" value="1"/>
</dbReference>
<dbReference type="InterPro" id="IPR002350">
    <property type="entry name" value="Kazal_dom"/>
</dbReference>
<keyword evidence="2" id="KW-0722">Serine protease inhibitor</keyword>
<protein>
    <recommendedName>
        <fullName evidence="5">Kazal-like domain-containing protein</fullName>
    </recommendedName>
</protein>
<organism evidence="6 7">
    <name type="scientific">Thraustotheca clavata</name>
    <dbReference type="NCBI Taxonomy" id="74557"/>
    <lineage>
        <taxon>Eukaryota</taxon>
        <taxon>Sar</taxon>
        <taxon>Stramenopiles</taxon>
        <taxon>Oomycota</taxon>
        <taxon>Saprolegniomycetes</taxon>
        <taxon>Saprolegniales</taxon>
        <taxon>Achlyaceae</taxon>
        <taxon>Thraustotheca</taxon>
    </lineage>
</organism>
<dbReference type="AlphaFoldDB" id="A0A1V9ZL98"/>
<dbReference type="PANTHER" id="PTHR10913">
    <property type="entry name" value="FOLLISTATIN-RELATED"/>
    <property type="match status" value="1"/>
</dbReference>
<dbReference type="InterPro" id="IPR036058">
    <property type="entry name" value="Kazal_dom_sf"/>
</dbReference>
<dbReference type="GO" id="GO:0005576">
    <property type="term" value="C:extracellular region"/>
    <property type="evidence" value="ECO:0007669"/>
    <property type="project" value="TreeGrafter"/>
</dbReference>
<evidence type="ECO:0000259" key="5">
    <source>
        <dbReference type="PROSITE" id="PS51465"/>
    </source>
</evidence>
<feature type="domain" description="Kazal-like" evidence="5">
    <location>
        <begin position="100"/>
        <end position="149"/>
    </location>
</feature>
<sequence length="186" mass="19821">MQIKSTLAAFSLAALAQADTNDCRKGTCTLELYPLCASNNKTYYNMCDFKVAQCEQPTLTILAKEAVPMIQKLVPYFAQQCINQACNRLVLVPSKQGVCDPCPKTCLEILARVCGSDGKTYDNPCFLLKAACAKPSLNLTVVSTGSCPNGSNTTTITPPTTKPASSVTTTMLSLMSAVAIAVAYML</sequence>
<dbReference type="SMART" id="SM00280">
    <property type="entry name" value="KAZAL"/>
    <property type="match status" value="2"/>
</dbReference>
<reference evidence="6 7" key="1">
    <citation type="journal article" date="2014" name="Genome Biol. Evol.">
        <title>The secreted proteins of Achlya hypogyna and Thraustotheca clavata identify the ancestral oomycete secretome and reveal gene acquisitions by horizontal gene transfer.</title>
        <authorList>
            <person name="Misner I."/>
            <person name="Blouin N."/>
            <person name="Leonard G."/>
            <person name="Richards T.A."/>
            <person name="Lane C.E."/>
        </authorList>
    </citation>
    <scope>NUCLEOTIDE SEQUENCE [LARGE SCALE GENOMIC DNA]</scope>
    <source>
        <strain evidence="6 7">ATCC 34112</strain>
    </source>
</reference>
<keyword evidence="1" id="KW-0646">Protease inhibitor</keyword>
<dbReference type="Proteomes" id="UP000243217">
    <property type="component" value="Unassembled WGS sequence"/>
</dbReference>